<dbReference type="InterPro" id="IPR027417">
    <property type="entry name" value="P-loop_NTPase"/>
</dbReference>
<evidence type="ECO:0000256" key="1">
    <source>
        <dbReference type="ARBA" id="ARBA00022679"/>
    </source>
</evidence>
<dbReference type="SUPFAM" id="SSF52540">
    <property type="entry name" value="P-loop containing nucleoside triphosphate hydrolases"/>
    <property type="match status" value="1"/>
</dbReference>
<dbReference type="EMBL" id="VRLW01000001">
    <property type="protein sequence ID" value="KAA1259022.1"/>
    <property type="molecule type" value="Genomic_DNA"/>
</dbReference>
<dbReference type="AlphaFoldDB" id="A0A5B1CFQ0"/>
<dbReference type="PANTHER" id="PTHR10605:SF56">
    <property type="entry name" value="BIFUNCTIONAL HEPARAN SULFATE N-DEACETYLASE_N-SULFOTRANSFERASE"/>
    <property type="match status" value="1"/>
</dbReference>
<name>A0A5B1CFQ0_9BACT</name>
<keyword evidence="2" id="KW-0325">Glycoprotein</keyword>
<dbReference type="PANTHER" id="PTHR10605">
    <property type="entry name" value="HEPARAN SULFATE SULFOTRANSFERASE"/>
    <property type="match status" value="1"/>
</dbReference>
<organism evidence="4 5">
    <name type="scientific">Rubripirellula obstinata</name>
    <dbReference type="NCBI Taxonomy" id="406547"/>
    <lineage>
        <taxon>Bacteria</taxon>
        <taxon>Pseudomonadati</taxon>
        <taxon>Planctomycetota</taxon>
        <taxon>Planctomycetia</taxon>
        <taxon>Pirellulales</taxon>
        <taxon>Pirellulaceae</taxon>
        <taxon>Rubripirellula</taxon>
    </lineage>
</organism>
<feature type="domain" description="Sulfotransferase" evidence="3">
    <location>
        <begin position="26"/>
        <end position="196"/>
    </location>
</feature>
<keyword evidence="1 4" id="KW-0808">Transferase</keyword>
<accession>A0A5B1CFQ0</accession>
<dbReference type="InterPro" id="IPR000863">
    <property type="entry name" value="Sulfotransferase_dom"/>
</dbReference>
<dbReference type="Gene3D" id="3.40.50.300">
    <property type="entry name" value="P-loop containing nucleotide triphosphate hydrolases"/>
    <property type="match status" value="1"/>
</dbReference>
<gene>
    <name evidence="4" type="ORF">LF1_15470</name>
</gene>
<dbReference type="GO" id="GO:0008146">
    <property type="term" value="F:sulfotransferase activity"/>
    <property type="evidence" value="ECO:0007669"/>
    <property type="project" value="InterPro"/>
</dbReference>
<dbReference type="RefSeq" id="WP_068260300.1">
    <property type="nucleotide sequence ID" value="NZ_LWSK01000015.1"/>
</dbReference>
<protein>
    <submittedName>
        <fullName evidence="4">Sulfotransferase domain protein</fullName>
    </submittedName>
</protein>
<sequence length="298" mass="33871">MAIELTSAVPTHSSETGTMLPNFVGIGPGKCGTTWLYQALNNHPQVCVSTAKETLYFSDYNAKDFSWYLKFFKVPSNTPRPFAIGEVSNTYIFDRDVAARIAKELPDAKIIYNLRDPIDRAFSHYLFLCRNGELSCSFEEAVEVRPDLLTRGKYSEHLESYHKHFDESKRLGLFYDDLRSDPVSYAESVFQFLGVDPGLYQSDASERVLGASAARSRLLSRAVVSAAVLTRKLGYPDIVSKVKHSGLSKLIFRPFAEGEKPKLSEETREQLKPYFYQDLDRLAEMTGRDVRSLWNYQK</sequence>
<comment type="caution">
    <text evidence="4">The sequence shown here is derived from an EMBL/GenBank/DDBJ whole genome shotgun (WGS) entry which is preliminary data.</text>
</comment>
<evidence type="ECO:0000313" key="4">
    <source>
        <dbReference type="EMBL" id="KAA1259022.1"/>
    </source>
</evidence>
<dbReference type="Proteomes" id="UP000322699">
    <property type="component" value="Unassembled WGS sequence"/>
</dbReference>
<dbReference type="InterPro" id="IPR037359">
    <property type="entry name" value="NST/OST"/>
</dbReference>
<keyword evidence="5" id="KW-1185">Reference proteome</keyword>
<dbReference type="Pfam" id="PF00685">
    <property type="entry name" value="Sulfotransfer_1"/>
    <property type="match status" value="1"/>
</dbReference>
<evidence type="ECO:0000256" key="2">
    <source>
        <dbReference type="ARBA" id="ARBA00023180"/>
    </source>
</evidence>
<evidence type="ECO:0000313" key="5">
    <source>
        <dbReference type="Proteomes" id="UP000322699"/>
    </source>
</evidence>
<proteinExistence type="predicted"/>
<evidence type="ECO:0000259" key="3">
    <source>
        <dbReference type="Pfam" id="PF00685"/>
    </source>
</evidence>
<reference evidence="4 5" key="1">
    <citation type="submission" date="2019-08" db="EMBL/GenBank/DDBJ databases">
        <title>Deep-cultivation of Planctomycetes and their phenomic and genomic characterization uncovers novel biology.</title>
        <authorList>
            <person name="Wiegand S."/>
            <person name="Jogler M."/>
            <person name="Boedeker C."/>
            <person name="Pinto D."/>
            <person name="Vollmers J."/>
            <person name="Rivas-Marin E."/>
            <person name="Kohn T."/>
            <person name="Peeters S.H."/>
            <person name="Heuer A."/>
            <person name="Rast P."/>
            <person name="Oberbeckmann S."/>
            <person name="Bunk B."/>
            <person name="Jeske O."/>
            <person name="Meyerdierks A."/>
            <person name="Storesund J.E."/>
            <person name="Kallscheuer N."/>
            <person name="Luecker S."/>
            <person name="Lage O.M."/>
            <person name="Pohl T."/>
            <person name="Merkel B.J."/>
            <person name="Hornburger P."/>
            <person name="Mueller R.-W."/>
            <person name="Bruemmer F."/>
            <person name="Labrenz M."/>
            <person name="Spormann A.M."/>
            <person name="Op Den Camp H."/>
            <person name="Overmann J."/>
            <person name="Amann R."/>
            <person name="Jetten M.S.M."/>
            <person name="Mascher T."/>
            <person name="Medema M.H."/>
            <person name="Devos D.P."/>
            <person name="Kaster A.-K."/>
            <person name="Ovreas L."/>
            <person name="Rohde M."/>
            <person name="Galperin M.Y."/>
            <person name="Jogler C."/>
        </authorList>
    </citation>
    <scope>NUCLEOTIDE SEQUENCE [LARGE SCALE GENOMIC DNA]</scope>
    <source>
        <strain evidence="4 5">LF1</strain>
    </source>
</reference>
<dbReference type="OrthoDB" id="9797480at2"/>